<evidence type="ECO:0000313" key="3">
    <source>
        <dbReference type="Proteomes" id="UP001057134"/>
    </source>
</evidence>
<accession>A0ABY4RIJ8</accession>
<dbReference type="RefSeq" id="WP_249863852.1">
    <property type="nucleotide sequence ID" value="NZ_CP027059.1"/>
</dbReference>
<keyword evidence="3" id="KW-1185">Reference proteome</keyword>
<evidence type="ECO:0000313" key="2">
    <source>
        <dbReference type="EMBL" id="UQZ81625.1"/>
    </source>
</evidence>
<reference evidence="2" key="2">
    <citation type="journal article" date="2021" name="J Anim Sci Technol">
        <title>Complete genome sequence of Paenibacillus konkukensis sp. nov. SK3146 as a potential probiotic strain.</title>
        <authorList>
            <person name="Jung H.I."/>
            <person name="Park S."/>
            <person name="Niu K.M."/>
            <person name="Lee S.W."/>
            <person name="Kothari D."/>
            <person name="Yi K.J."/>
            <person name="Kim S.K."/>
        </authorList>
    </citation>
    <scope>NUCLEOTIDE SEQUENCE</scope>
    <source>
        <strain evidence="2">SK3146</strain>
    </source>
</reference>
<keyword evidence="1" id="KW-0472">Membrane</keyword>
<feature type="transmembrane region" description="Helical" evidence="1">
    <location>
        <begin position="113"/>
        <end position="129"/>
    </location>
</feature>
<name>A0ABY4RIJ8_9BACL</name>
<dbReference type="Proteomes" id="UP001057134">
    <property type="component" value="Chromosome"/>
</dbReference>
<sequence length="177" mass="20266">MLLLILFALEVVTAAFLTWRARSAYADFIQEHRDKLDLPFLAPLSLWLMDRMRLADRFPEAVSRVHQVMVGLYGSKTALVRTRCFLIRMISLSVAVMTGCTLIGWLADGNAELLGYGLCLTAFLPFVLYKEQAGKLLKKKRQMLLELPEMLNQIVLLVNAGRRYRRRCSAASTRRRM</sequence>
<gene>
    <name evidence="2" type="ORF">SK3146_00781</name>
</gene>
<dbReference type="EMBL" id="CP027059">
    <property type="protein sequence ID" value="UQZ81625.1"/>
    <property type="molecule type" value="Genomic_DNA"/>
</dbReference>
<feature type="transmembrane region" description="Helical" evidence="1">
    <location>
        <begin position="85"/>
        <end position="107"/>
    </location>
</feature>
<proteinExistence type="predicted"/>
<reference evidence="2" key="1">
    <citation type="submission" date="2018-02" db="EMBL/GenBank/DDBJ databases">
        <authorList>
            <person name="Kim S.-K."/>
            <person name="Jung H.-I."/>
            <person name="Lee S.-W."/>
        </authorList>
    </citation>
    <scope>NUCLEOTIDE SEQUENCE</scope>
    <source>
        <strain evidence="2">SK3146</strain>
    </source>
</reference>
<organism evidence="2 3">
    <name type="scientific">Paenibacillus konkukensis</name>
    <dbReference type="NCBI Taxonomy" id="2020716"/>
    <lineage>
        <taxon>Bacteria</taxon>
        <taxon>Bacillati</taxon>
        <taxon>Bacillota</taxon>
        <taxon>Bacilli</taxon>
        <taxon>Bacillales</taxon>
        <taxon>Paenibacillaceae</taxon>
        <taxon>Paenibacillus</taxon>
    </lineage>
</organism>
<keyword evidence="1" id="KW-0812">Transmembrane</keyword>
<evidence type="ECO:0000256" key="1">
    <source>
        <dbReference type="SAM" id="Phobius"/>
    </source>
</evidence>
<protein>
    <submittedName>
        <fullName evidence="2">Uncharacterized protein</fullName>
    </submittedName>
</protein>
<keyword evidence="1" id="KW-1133">Transmembrane helix</keyword>